<dbReference type="Gene3D" id="3.55.50.30">
    <property type="match status" value="1"/>
</dbReference>
<evidence type="ECO:0000256" key="17">
    <source>
        <dbReference type="SAM" id="SignalP"/>
    </source>
</evidence>
<proteinExistence type="inferred from homology"/>
<dbReference type="InterPro" id="IPR011662">
    <property type="entry name" value="Secretin/TonB_short_N"/>
</dbReference>
<dbReference type="EMBL" id="JAQQFM010000010">
    <property type="protein sequence ID" value="MFL9926840.1"/>
    <property type="molecule type" value="Genomic_DNA"/>
</dbReference>
<keyword evidence="6 14" id="KW-0812">Transmembrane</keyword>
<dbReference type="InterPro" id="IPR000531">
    <property type="entry name" value="Beta-barrel_TonB"/>
</dbReference>
<dbReference type="NCBIfam" id="TIGR01783">
    <property type="entry name" value="TonB-siderophor"/>
    <property type="match status" value="1"/>
</dbReference>
<keyword evidence="10 16" id="KW-0798">TonB box</keyword>
<evidence type="ECO:0000256" key="12">
    <source>
        <dbReference type="ARBA" id="ARBA00023170"/>
    </source>
</evidence>
<dbReference type="InterPro" id="IPR037066">
    <property type="entry name" value="Plug_dom_sf"/>
</dbReference>
<keyword evidence="9" id="KW-0406">Ion transport</keyword>
<comment type="similarity">
    <text evidence="2 14 16">Belongs to the TonB-dependent receptor family.</text>
</comment>
<dbReference type="SUPFAM" id="SSF56935">
    <property type="entry name" value="Porins"/>
    <property type="match status" value="1"/>
</dbReference>
<evidence type="ECO:0000256" key="11">
    <source>
        <dbReference type="ARBA" id="ARBA00023136"/>
    </source>
</evidence>
<dbReference type="RefSeq" id="WP_408160060.1">
    <property type="nucleotide sequence ID" value="NZ_JAQQFM010000010.1"/>
</dbReference>
<evidence type="ECO:0000256" key="7">
    <source>
        <dbReference type="ARBA" id="ARBA00022729"/>
    </source>
</evidence>
<comment type="subcellular location">
    <subcellularLocation>
        <location evidence="1 14">Cell outer membrane</location>
        <topology evidence="1 14">Multi-pass membrane protein</topology>
    </subcellularLocation>
</comment>
<keyword evidence="3 14" id="KW-0813">Transport</keyword>
<keyword evidence="7 17" id="KW-0732">Signal</keyword>
<keyword evidence="11 14" id="KW-0472">Membrane</keyword>
<evidence type="ECO:0000256" key="16">
    <source>
        <dbReference type="RuleBase" id="RU003357"/>
    </source>
</evidence>
<accession>A0ABW9AG24</accession>
<evidence type="ECO:0000313" key="20">
    <source>
        <dbReference type="Proteomes" id="UP001629246"/>
    </source>
</evidence>
<evidence type="ECO:0000256" key="6">
    <source>
        <dbReference type="ARBA" id="ARBA00022692"/>
    </source>
</evidence>
<name>A0ABW9AG24_9BURK</name>
<evidence type="ECO:0000256" key="1">
    <source>
        <dbReference type="ARBA" id="ARBA00004571"/>
    </source>
</evidence>
<comment type="caution">
    <text evidence="19">The sequence shown here is derived from an EMBL/GenBank/DDBJ whole genome shotgun (WGS) entry which is preliminary data.</text>
</comment>
<dbReference type="Gene3D" id="2.170.130.10">
    <property type="entry name" value="TonB-dependent receptor, plug domain"/>
    <property type="match status" value="1"/>
</dbReference>
<dbReference type="PANTHER" id="PTHR32552">
    <property type="entry name" value="FERRICHROME IRON RECEPTOR-RELATED"/>
    <property type="match status" value="1"/>
</dbReference>
<keyword evidence="13 14" id="KW-0998">Cell outer membrane</keyword>
<feature type="signal peptide" evidence="17">
    <location>
        <begin position="1"/>
        <end position="17"/>
    </location>
</feature>
<evidence type="ECO:0000256" key="9">
    <source>
        <dbReference type="ARBA" id="ARBA00023065"/>
    </source>
</evidence>
<feature type="domain" description="Secretin/TonB short N-terminal" evidence="18">
    <location>
        <begin position="60"/>
        <end position="110"/>
    </location>
</feature>
<sequence length="810" mass="87757">MALSLSAWLIAAAPVHGADTYADASGAISSSQAAQQHLRFDIAPGSMESVLNRFGRETGLLISFSTDTTAGLQSAGLRGAYSAAEGLIQILWHSGLEARPQAGGYVVQKGPASERASPTGNEVLPLVRVNAARDAVVSEGSGAYTIAAMSTATRMELTPRETPQAVGVVTRQQIDDRNMQSIEDLSAMSTGVNLSQNSYERSILYARGFPIGFFLQDGMPASSDTDSMGISTLAMYDRVEVMRGAAGLLTGIGDPAGLINLVRKRPTRESQVSLSTSLGRWNNRRVELDAGGALNQAQTLRGRMVVAYQDTDTFMNNYRHQRTLVYGTVDADLSRDTSLSLGLSYNQEDNPGASWYGLPAASDGSFLPLGRSLNTAPDWAYWNKINTRLFGELETRLADDWKLKVSMQWIEDHSNARVTGTDRAGSSENLFTLISANIYDYQRTQRGLEVQLGGPFALLGGRHEVLAGASYRTRDTRDKGKTAPGYSYTFDALSWNGSGAPLPDISMQSYSSISHVEQTGVYGSARLRLAEPLALLVGARADWYNYADDRSYLGGGGQASYQVRGEITPYIGVVYDLGKNFSLYGNRTSIFKPQASVDASGRPLDPVTGTNNELGIKGEFFDGALNASAAMFLIRQNNLPLALQGDLCKASASCAYASGEVESRGVEFDLTGMLTPAWQISAGYALTHARYTRDATTAKAGDQFNAPNQPVRMLHVSSMLKLPGALSQWRVGGTLRVQSETYVSGSPLVRQGGYALFDLMSGWQINRHLELRLSISNLFDKRYYQTVYNTVSGNTFGEPRNFSLTAKYTF</sequence>
<dbReference type="Pfam" id="PF07715">
    <property type="entry name" value="Plug"/>
    <property type="match status" value="1"/>
</dbReference>
<organism evidence="19 20">
    <name type="scientific">Herbaspirillum lusitanum</name>
    <dbReference type="NCBI Taxonomy" id="213312"/>
    <lineage>
        <taxon>Bacteria</taxon>
        <taxon>Pseudomonadati</taxon>
        <taxon>Pseudomonadota</taxon>
        <taxon>Betaproteobacteria</taxon>
        <taxon>Burkholderiales</taxon>
        <taxon>Oxalobacteraceae</taxon>
        <taxon>Herbaspirillum</taxon>
    </lineage>
</organism>
<dbReference type="Proteomes" id="UP001629246">
    <property type="component" value="Unassembled WGS sequence"/>
</dbReference>
<evidence type="ECO:0000256" key="15">
    <source>
        <dbReference type="PROSITE-ProRule" id="PRU10144"/>
    </source>
</evidence>
<dbReference type="InterPro" id="IPR039426">
    <property type="entry name" value="TonB-dep_rcpt-like"/>
</dbReference>
<evidence type="ECO:0000259" key="18">
    <source>
        <dbReference type="SMART" id="SM00965"/>
    </source>
</evidence>
<dbReference type="PROSITE" id="PS52016">
    <property type="entry name" value="TONB_DEPENDENT_REC_3"/>
    <property type="match status" value="1"/>
</dbReference>
<keyword evidence="12 19" id="KW-0675">Receptor</keyword>
<evidence type="ECO:0000256" key="14">
    <source>
        <dbReference type="PROSITE-ProRule" id="PRU01360"/>
    </source>
</evidence>
<evidence type="ECO:0000256" key="5">
    <source>
        <dbReference type="ARBA" id="ARBA00022496"/>
    </source>
</evidence>
<feature type="chain" id="PRO_5047385599" evidence="17">
    <location>
        <begin position="18"/>
        <end position="810"/>
    </location>
</feature>
<evidence type="ECO:0000256" key="2">
    <source>
        <dbReference type="ARBA" id="ARBA00009810"/>
    </source>
</evidence>
<dbReference type="Pfam" id="PF00593">
    <property type="entry name" value="TonB_dep_Rec_b-barrel"/>
    <property type="match status" value="1"/>
</dbReference>
<feature type="short sequence motif" description="TonB C-terminal box" evidence="15">
    <location>
        <begin position="793"/>
        <end position="810"/>
    </location>
</feature>
<keyword evidence="20" id="KW-1185">Reference proteome</keyword>
<keyword evidence="4 14" id="KW-1134">Transmembrane beta strand</keyword>
<dbReference type="Gene3D" id="2.40.170.20">
    <property type="entry name" value="TonB-dependent receptor, beta-barrel domain"/>
    <property type="match status" value="1"/>
</dbReference>
<gene>
    <name evidence="19" type="ORF">PQR62_21395</name>
</gene>
<dbReference type="PROSITE" id="PS01156">
    <property type="entry name" value="TONB_DEPENDENT_REC_2"/>
    <property type="match status" value="1"/>
</dbReference>
<dbReference type="InterPro" id="IPR010917">
    <property type="entry name" value="TonB_rcpt_CS"/>
</dbReference>
<evidence type="ECO:0000256" key="3">
    <source>
        <dbReference type="ARBA" id="ARBA00022448"/>
    </source>
</evidence>
<dbReference type="InterPro" id="IPR012910">
    <property type="entry name" value="Plug_dom"/>
</dbReference>
<dbReference type="InterPro" id="IPR010105">
    <property type="entry name" value="TonB_sidphr_rcpt"/>
</dbReference>
<evidence type="ECO:0000313" key="19">
    <source>
        <dbReference type="EMBL" id="MFL9926840.1"/>
    </source>
</evidence>
<evidence type="ECO:0000256" key="13">
    <source>
        <dbReference type="ARBA" id="ARBA00023237"/>
    </source>
</evidence>
<protein>
    <submittedName>
        <fullName evidence="19">TonB-dependent siderophore receptor</fullName>
    </submittedName>
</protein>
<keyword evidence="5" id="KW-0410">Iron transport</keyword>
<evidence type="ECO:0000256" key="8">
    <source>
        <dbReference type="ARBA" id="ARBA00023004"/>
    </source>
</evidence>
<dbReference type="InterPro" id="IPR036942">
    <property type="entry name" value="Beta-barrel_TonB_sf"/>
</dbReference>
<dbReference type="CDD" id="cd01347">
    <property type="entry name" value="ligand_gated_channel"/>
    <property type="match status" value="1"/>
</dbReference>
<evidence type="ECO:0000256" key="10">
    <source>
        <dbReference type="ARBA" id="ARBA00023077"/>
    </source>
</evidence>
<reference evidence="19 20" key="1">
    <citation type="journal article" date="2024" name="Chem. Sci.">
        <title>Discovery of megapolipeptins by genome mining of a Burkholderiales bacteria collection.</title>
        <authorList>
            <person name="Paulo B.S."/>
            <person name="Recchia M.J.J."/>
            <person name="Lee S."/>
            <person name="Fergusson C.H."/>
            <person name="Romanowski S.B."/>
            <person name="Hernandez A."/>
            <person name="Krull N."/>
            <person name="Liu D.Y."/>
            <person name="Cavanagh H."/>
            <person name="Bos A."/>
            <person name="Gray C.A."/>
            <person name="Murphy B.T."/>
            <person name="Linington R.G."/>
            <person name="Eustaquio A.S."/>
        </authorList>
    </citation>
    <scope>NUCLEOTIDE SEQUENCE [LARGE SCALE GENOMIC DNA]</scope>
    <source>
        <strain evidence="19 20">RL21-008-BIB-A</strain>
    </source>
</reference>
<evidence type="ECO:0000256" key="4">
    <source>
        <dbReference type="ARBA" id="ARBA00022452"/>
    </source>
</evidence>
<keyword evidence="8" id="KW-0408">Iron</keyword>
<dbReference type="SMART" id="SM00965">
    <property type="entry name" value="STN"/>
    <property type="match status" value="1"/>
</dbReference>
<dbReference type="PANTHER" id="PTHR32552:SF74">
    <property type="entry name" value="HYDROXAMATE SIDEROPHORE RECEPTOR FHUE"/>
    <property type="match status" value="1"/>
</dbReference>